<dbReference type="CDD" id="cd07114">
    <property type="entry name" value="ALDH_DhaS"/>
    <property type="match status" value="1"/>
</dbReference>
<dbReference type="PROSITE" id="PS00687">
    <property type="entry name" value="ALDEHYDE_DEHYDR_GLU"/>
    <property type="match status" value="1"/>
</dbReference>
<dbReference type="PROSITE" id="PS00070">
    <property type="entry name" value="ALDEHYDE_DEHYDR_CYS"/>
    <property type="match status" value="1"/>
</dbReference>
<name>A0ABP5ANS4_9MICO</name>
<dbReference type="Gene3D" id="3.40.605.10">
    <property type="entry name" value="Aldehyde Dehydrogenase, Chain A, domain 1"/>
    <property type="match status" value="1"/>
</dbReference>
<proteinExistence type="inferred from homology"/>
<evidence type="ECO:0000256" key="1">
    <source>
        <dbReference type="ARBA" id="ARBA00023002"/>
    </source>
</evidence>
<dbReference type="InterPro" id="IPR029510">
    <property type="entry name" value="Ald_DH_CS_GLU"/>
</dbReference>
<evidence type="ECO:0000256" key="2">
    <source>
        <dbReference type="PROSITE-ProRule" id="PRU10007"/>
    </source>
</evidence>
<dbReference type="InterPro" id="IPR016163">
    <property type="entry name" value="Ald_DH_C"/>
</dbReference>
<accession>A0ABP5ANS4</accession>
<keyword evidence="1 3" id="KW-0560">Oxidoreductase</keyword>
<gene>
    <name evidence="5" type="ORF">GCM10009775_07430</name>
</gene>
<comment type="caution">
    <text evidence="5">The sequence shown here is derived from an EMBL/GenBank/DDBJ whole genome shotgun (WGS) entry which is preliminary data.</text>
</comment>
<sequence length="489" mass="51970">MNVARMVIGADLVDSDVHFDAVNPFTGETWATVAQATTADVDAAVAAARECFVSTWRKTPGVERARLMNALADAVEKDAARLADLETTDNGKIIRETTTQMHFTARNLRFFAGCADKIYGRTIPLDKPGMFDYTVREPYGVAALITPWNSPIAALANKLPAALAAGNTVVVKPSEHGSYTTCDFAKLALDVGFPPGVINVVNGDGAVGDYLTRHPGIDIISFTGGSGTGSRIAANAAIRTIPVTLELGGKSPNIIFDDANLDKAIPGAVAGIFAAAGQTCVAGSRLLVQQGVYDQVLTALGELAGRIKVGDPKNPATEMGPIANRPQYDRILALMEVGREQGATVVAGGGPASGGELNRGLFIEPTVFGHVTEDMRIAQEEIFGPVLSILPFTDEADAIRIANATEFGLVAGVWTQNISRAHRLIDSLDAGVVWVNTYRSNAAQAPFGGVKRSGYGRERGEDAIEEYTYVKNVMLDYSDLERDPFQVKI</sequence>
<feature type="active site" evidence="2">
    <location>
        <position position="246"/>
    </location>
</feature>
<feature type="domain" description="Aldehyde dehydrogenase" evidence="4">
    <location>
        <begin position="17"/>
        <end position="473"/>
    </location>
</feature>
<dbReference type="Pfam" id="PF00171">
    <property type="entry name" value="Aldedh"/>
    <property type="match status" value="1"/>
</dbReference>
<protein>
    <submittedName>
        <fullName evidence="5">Aldehyde dehydrogenase</fullName>
    </submittedName>
</protein>
<dbReference type="InterPro" id="IPR016161">
    <property type="entry name" value="Ald_DH/histidinol_DH"/>
</dbReference>
<keyword evidence="6" id="KW-1185">Reference proteome</keyword>
<dbReference type="InterPro" id="IPR015590">
    <property type="entry name" value="Aldehyde_DH_dom"/>
</dbReference>
<dbReference type="InterPro" id="IPR016162">
    <property type="entry name" value="Ald_DH_N"/>
</dbReference>
<dbReference type="EMBL" id="BAAAOF010000002">
    <property type="protein sequence ID" value="GAA1917518.1"/>
    <property type="molecule type" value="Genomic_DNA"/>
</dbReference>
<reference evidence="6" key="1">
    <citation type="journal article" date="2019" name="Int. J. Syst. Evol. Microbiol.">
        <title>The Global Catalogue of Microorganisms (GCM) 10K type strain sequencing project: providing services to taxonomists for standard genome sequencing and annotation.</title>
        <authorList>
            <consortium name="The Broad Institute Genomics Platform"/>
            <consortium name="The Broad Institute Genome Sequencing Center for Infectious Disease"/>
            <person name="Wu L."/>
            <person name="Ma J."/>
        </authorList>
    </citation>
    <scope>NUCLEOTIDE SEQUENCE [LARGE SCALE GENOMIC DNA]</scope>
    <source>
        <strain evidence="6">JCM 14900</strain>
    </source>
</reference>
<evidence type="ECO:0000313" key="5">
    <source>
        <dbReference type="EMBL" id="GAA1917518.1"/>
    </source>
</evidence>
<dbReference type="Proteomes" id="UP001501343">
    <property type="component" value="Unassembled WGS sequence"/>
</dbReference>
<evidence type="ECO:0000313" key="6">
    <source>
        <dbReference type="Proteomes" id="UP001501343"/>
    </source>
</evidence>
<dbReference type="RefSeq" id="WP_248145581.1">
    <property type="nucleotide sequence ID" value="NZ_BAAAOF010000002.1"/>
</dbReference>
<evidence type="ECO:0000259" key="4">
    <source>
        <dbReference type="Pfam" id="PF00171"/>
    </source>
</evidence>
<dbReference type="SUPFAM" id="SSF53720">
    <property type="entry name" value="ALDH-like"/>
    <property type="match status" value="1"/>
</dbReference>
<dbReference type="Gene3D" id="3.40.309.10">
    <property type="entry name" value="Aldehyde Dehydrogenase, Chain A, domain 2"/>
    <property type="match status" value="1"/>
</dbReference>
<dbReference type="InterPro" id="IPR016160">
    <property type="entry name" value="Ald_DH_CS_CYS"/>
</dbReference>
<comment type="similarity">
    <text evidence="3">Belongs to the aldehyde dehydrogenase family.</text>
</comment>
<organism evidence="5 6">
    <name type="scientific">Microbacterium aoyamense</name>
    <dbReference type="NCBI Taxonomy" id="344166"/>
    <lineage>
        <taxon>Bacteria</taxon>
        <taxon>Bacillati</taxon>
        <taxon>Actinomycetota</taxon>
        <taxon>Actinomycetes</taxon>
        <taxon>Micrococcales</taxon>
        <taxon>Microbacteriaceae</taxon>
        <taxon>Microbacterium</taxon>
    </lineage>
</organism>
<evidence type="ECO:0000256" key="3">
    <source>
        <dbReference type="RuleBase" id="RU003345"/>
    </source>
</evidence>
<dbReference type="PANTHER" id="PTHR11699">
    <property type="entry name" value="ALDEHYDE DEHYDROGENASE-RELATED"/>
    <property type="match status" value="1"/>
</dbReference>